<evidence type="ECO:0000313" key="2">
    <source>
        <dbReference type="Proteomes" id="UP000587991"/>
    </source>
</evidence>
<dbReference type="AlphaFoldDB" id="A0A847S606"/>
<dbReference type="Proteomes" id="UP000587991">
    <property type="component" value="Unassembled WGS sequence"/>
</dbReference>
<name>A0A847S606_9NEIS</name>
<dbReference type="Pfam" id="PF18143">
    <property type="entry name" value="HAD_SAK_2"/>
    <property type="match status" value="1"/>
</dbReference>
<dbReference type="RefSeq" id="WP_168876842.1">
    <property type="nucleotide sequence ID" value="NZ_JABAIM010000001.1"/>
</dbReference>
<sequence length="166" mass="19115">MILFLDFDGVLHPDTAYLIKGRPVLHGEGELFMWVPLLEDVLSSHPEVQIVLSTSWARDFGFTRARRYLPASLRNRTIGATWHSAMAFEGEYRSRSRNTWWDLHNRYQQIRRYVERAGLAHWVAVDDQPHGWDAADNDHLVQTNPDTGLSDPAVIARLHRLLETGS</sequence>
<keyword evidence="2" id="KW-1185">Reference proteome</keyword>
<protein>
    <recommendedName>
        <fullName evidence="3">Secreted protein</fullName>
    </recommendedName>
</protein>
<evidence type="ECO:0008006" key="3">
    <source>
        <dbReference type="Google" id="ProtNLM"/>
    </source>
</evidence>
<accession>A0A847S606</accession>
<organism evidence="1 2">
    <name type="scientific">Leeia aquatica</name>
    <dbReference type="NCBI Taxonomy" id="2725557"/>
    <lineage>
        <taxon>Bacteria</taxon>
        <taxon>Pseudomonadati</taxon>
        <taxon>Pseudomonadota</taxon>
        <taxon>Betaproteobacteria</taxon>
        <taxon>Neisseriales</taxon>
        <taxon>Leeiaceae</taxon>
        <taxon>Leeia</taxon>
    </lineage>
</organism>
<evidence type="ECO:0000313" key="1">
    <source>
        <dbReference type="EMBL" id="NLR75304.1"/>
    </source>
</evidence>
<comment type="caution">
    <text evidence="1">The sequence shown here is derived from an EMBL/GenBank/DDBJ whole genome shotgun (WGS) entry which is preliminary data.</text>
</comment>
<proteinExistence type="predicted"/>
<reference evidence="1 2" key="1">
    <citation type="submission" date="2020-04" db="EMBL/GenBank/DDBJ databases">
        <title>Draft genome of Leeia sp. IMCC25680.</title>
        <authorList>
            <person name="Song J."/>
            <person name="Cho J.-C."/>
        </authorList>
    </citation>
    <scope>NUCLEOTIDE SEQUENCE [LARGE SCALE GENOMIC DNA]</scope>
    <source>
        <strain evidence="1 2">IMCC25680</strain>
    </source>
</reference>
<dbReference type="EMBL" id="JABAIM010000001">
    <property type="protein sequence ID" value="NLR75304.1"/>
    <property type="molecule type" value="Genomic_DNA"/>
</dbReference>
<gene>
    <name evidence="1" type="ORF">HF682_09055</name>
</gene>